<protein>
    <recommendedName>
        <fullName evidence="3">Transcriptional regulator</fullName>
    </recommendedName>
</protein>
<evidence type="ECO:0008006" key="3">
    <source>
        <dbReference type="Google" id="ProtNLM"/>
    </source>
</evidence>
<name>A0A2M7EAH6_9BACT</name>
<evidence type="ECO:0000313" key="1">
    <source>
        <dbReference type="EMBL" id="PIV64752.1"/>
    </source>
</evidence>
<dbReference type="EMBL" id="PETL01000030">
    <property type="protein sequence ID" value="PIV64752.1"/>
    <property type="molecule type" value="Genomic_DNA"/>
</dbReference>
<reference evidence="2" key="1">
    <citation type="submission" date="2017-09" db="EMBL/GenBank/DDBJ databases">
        <title>Depth-based differentiation of microbial function through sediment-hosted aquifers and enrichment of novel symbionts in the deep terrestrial subsurface.</title>
        <authorList>
            <person name="Probst A.J."/>
            <person name="Ladd B."/>
            <person name="Jarett J.K."/>
            <person name="Geller-Mcgrath D.E."/>
            <person name="Sieber C.M.K."/>
            <person name="Emerson J.B."/>
            <person name="Anantharaman K."/>
            <person name="Thomas B.C."/>
            <person name="Malmstrom R."/>
            <person name="Stieglmeier M."/>
            <person name="Klingl A."/>
            <person name="Woyke T."/>
            <person name="Ryan C.M."/>
            <person name="Banfield J.F."/>
        </authorList>
    </citation>
    <scope>NUCLEOTIDE SEQUENCE [LARGE SCALE GENOMIC DNA]</scope>
</reference>
<sequence length="208" mass="24045">MSRQSILVFIKKLHRPVFTTYELSAISGKSLSTTTQALNFLQKQGLIFRIYRGIWAEIDNKRLNPYTVVPFLFPRQRAYVSFISALHLYGIIEQIPQVITVASTSHTKIIQTEIGTFSVHRIAPSFFDGFAWYQETGSFLLAEPEKALVDSLYLSARKKRQFGYFPELHFPKSFSFSKTKKWVKKIPDAKIRCCVDQKLNTILQRKIS</sequence>
<proteinExistence type="predicted"/>
<dbReference type="InterPro" id="IPR036390">
    <property type="entry name" value="WH_DNA-bd_sf"/>
</dbReference>
<evidence type="ECO:0000313" key="2">
    <source>
        <dbReference type="Proteomes" id="UP000228886"/>
    </source>
</evidence>
<dbReference type="Proteomes" id="UP000228886">
    <property type="component" value="Unassembled WGS sequence"/>
</dbReference>
<organism evidence="1 2">
    <name type="scientific">bacterium (Candidatus Ratteibacteria) CG01_land_8_20_14_3_00_40_19</name>
    <dbReference type="NCBI Taxonomy" id="2014290"/>
    <lineage>
        <taxon>Bacteria</taxon>
        <taxon>Candidatus Ratteibacteria</taxon>
    </lineage>
</organism>
<comment type="caution">
    <text evidence="1">The sequence shown here is derived from an EMBL/GenBank/DDBJ whole genome shotgun (WGS) entry which is preliminary data.</text>
</comment>
<dbReference type="AlphaFoldDB" id="A0A2M7EAH6"/>
<accession>A0A2M7EAH6</accession>
<dbReference type="SUPFAM" id="SSF46785">
    <property type="entry name" value="Winged helix' DNA-binding domain"/>
    <property type="match status" value="1"/>
</dbReference>
<gene>
    <name evidence="1" type="ORF">COS11_00525</name>
</gene>